<dbReference type="InterPro" id="IPR000971">
    <property type="entry name" value="Globin"/>
</dbReference>
<evidence type="ECO:0000256" key="24">
    <source>
        <dbReference type="SAM" id="MobiDB-lite"/>
    </source>
</evidence>
<accession>T0GA81</accession>
<evidence type="ECO:0000256" key="13">
    <source>
        <dbReference type="ARBA" id="ARBA00022857"/>
    </source>
</evidence>
<evidence type="ECO:0000313" key="27">
    <source>
        <dbReference type="EMBL" id="EQB00671.1"/>
    </source>
</evidence>
<reference evidence="27 28" key="1">
    <citation type="journal article" date="2013" name="Genome Announc.">
        <title>Draft Genome Sequence of a Hexachlorocyclohexane-Degrading Bacterium, Sphingobium baderi Strain LL03T.</title>
        <authorList>
            <person name="Kaur J."/>
            <person name="Verma H."/>
            <person name="Tripathi C."/>
            <person name="Khurana J.P."/>
            <person name="Lal R."/>
        </authorList>
    </citation>
    <scope>NUCLEOTIDE SEQUENCE [LARGE SCALE GENOMIC DNA]</scope>
    <source>
        <strain evidence="27 28">LL03</strain>
    </source>
</reference>
<dbReference type="InterPro" id="IPR017927">
    <property type="entry name" value="FAD-bd_FR_type"/>
</dbReference>
<dbReference type="EC" id="1.14.12.17" evidence="5"/>
<dbReference type="PROSITE" id="PS51384">
    <property type="entry name" value="FAD_FR"/>
    <property type="match status" value="1"/>
</dbReference>
<dbReference type="GO" id="GO:0020037">
    <property type="term" value="F:heme binding"/>
    <property type="evidence" value="ECO:0007669"/>
    <property type="project" value="InterPro"/>
</dbReference>
<dbReference type="CDD" id="cd06184">
    <property type="entry name" value="flavohem_like_fad_nad_binding"/>
    <property type="match status" value="1"/>
</dbReference>
<keyword evidence="12" id="KW-0274">FAD</keyword>
<dbReference type="FunFam" id="3.40.50.80:FF:000010">
    <property type="entry name" value="Flavohemoprotein"/>
    <property type="match status" value="1"/>
</dbReference>
<dbReference type="Proteomes" id="UP000015524">
    <property type="component" value="Unassembled WGS sequence"/>
</dbReference>
<feature type="domain" description="FAD-binding FR-type" evidence="26">
    <location>
        <begin position="176"/>
        <end position="280"/>
    </location>
</feature>
<comment type="catalytic activity">
    <reaction evidence="21">
        <text>2 nitric oxide + NADH + 2 O2 = 2 nitrate + NAD(+) + H(+)</text>
        <dbReference type="Rhea" id="RHEA:19469"/>
        <dbReference type="ChEBI" id="CHEBI:15378"/>
        <dbReference type="ChEBI" id="CHEBI:15379"/>
        <dbReference type="ChEBI" id="CHEBI:16480"/>
        <dbReference type="ChEBI" id="CHEBI:17632"/>
        <dbReference type="ChEBI" id="CHEBI:57540"/>
        <dbReference type="ChEBI" id="CHEBI:57945"/>
        <dbReference type="EC" id="1.14.12.17"/>
    </reaction>
</comment>
<evidence type="ECO:0000256" key="17">
    <source>
        <dbReference type="ARBA" id="ARBA00025094"/>
    </source>
</evidence>
<dbReference type="Gene3D" id="3.40.50.80">
    <property type="entry name" value="Nucleotide-binding domain of ferredoxin-NADP reductase (FNR) module"/>
    <property type="match status" value="1"/>
</dbReference>
<keyword evidence="16" id="KW-0520">NAD</keyword>
<evidence type="ECO:0000256" key="12">
    <source>
        <dbReference type="ARBA" id="ARBA00022827"/>
    </source>
</evidence>
<evidence type="ECO:0000313" key="28">
    <source>
        <dbReference type="Proteomes" id="UP000015524"/>
    </source>
</evidence>
<evidence type="ECO:0000256" key="10">
    <source>
        <dbReference type="ARBA" id="ARBA00022630"/>
    </source>
</evidence>
<dbReference type="InterPro" id="IPR009050">
    <property type="entry name" value="Globin-like_sf"/>
</dbReference>
<comment type="cofactor">
    <cofactor evidence="1">
        <name>heme b</name>
        <dbReference type="ChEBI" id="CHEBI:60344"/>
    </cofactor>
</comment>
<dbReference type="eggNOG" id="COG1018">
    <property type="taxonomic scope" value="Bacteria"/>
</dbReference>
<evidence type="ECO:0000256" key="11">
    <source>
        <dbReference type="ARBA" id="ARBA00022723"/>
    </source>
</evidence>
<keyword evidence="11" id="KW-0479">Metal-binding</keyword>
<dbReference type="GO" id="GO:0071949">
    <property type="term" value="F:FAD binding"/>
    <property type="evidence" value="ECO:0007669"/>
    <property type="project" value="TreeGrafter"/>
</dbReference>
<comment type="function">
    <text evidence="17">Is involved in NO detoxification in an aerobic process, termed nitric oxide dioxygenase (NOD) reaction that utilizes O(2) and NAD(P)H to convert NO to nitrate, which protects the bacterium from various noxious nitrogen compounds. Therefore, plays a central role in the inducible response to nitrosative stress.</text>
</comment>
<dbReference type="GO" id="GO:0046210">
    <property type="term" value="P:nitric oxide catabolic process"/>
    <property type="evidence" value="ECO:0007669"/>
    <property type="project" value="TreeGrafter"/>
</dbReference>
<dbReference type="CDD" id="cd14781">
    <property type="entry name" value="FHb-globin_1"/>
    <property type="match status" value="1"/>
</dbReference>
<dbReference type="InterPro" id="IPR039261">
    <property type="entry name" value="FNR_nucleotide-bd"/>
</dbReference>
<dbReference type="Gene3D" id="2.40.30.10">
    <property type="entry name" value="Translation factors"/>
    <property type="match status" value="1"/>
</dbReference>
<dbReference type="FunFam" id="1.10.490.10:FF:000003">
    <property type="entry name" value="Flavohemoprotein"/>
    <property type="match status" value="1"/>
</dbReference>
<comment type="caution">
    <text evidence="27">The sequence shown here is derived from an EMBL/GenBank/DDBJ whole genome shotgun (WGS) entry which is preliminary data.</text>
</comment>
<dbReference type="InterPro" id="IPR017938">
    <property type="entry name" value="Riboflavin_synthase-like_b-brl"/>
</dbReference>
<dbReference type="SUPFAM" id="SSF46458">
    <property type="entry name" value="Globin-like"/>
    <property type="match status" value="1"/>
</dbReference>
<keyword evidence="7" id="KW-0216">Detoxification</keyword>
<dbReference type="FunFam" id="2.40.30.10:FF:000034">
    <property type="entry name" value="Flavohemoprotein"/>
    <property type="match status" value="1"/>
</dbReference>
<evidence type="ECO:0000259" key="25">
    <source>
        <dbReference type="PROSITE" id="PS01033"/>
    </source>
</evidence>
<keyword evidence="15" id="KW-0408">Iron</keyword>
<keyword evidence="23" id="KW-0813">Transport</keyword>
<evidence type="ECO:0000256" key="2">
    <source>
        <dbReference type="ARBA" id="ARBA00001974"/>
    </source>
</evidence>
<dbReference type="GO" id="GO:0019825">
    <property type="term" value="F:oxygen binding"/>
    <property type="evidence" value="ECO:0007669"/>
    <property type="project" value="InterPro"/>
</dbReference>
<dbReference type="AlphaFoldDB" id="T0GA81"/>
<keyword evidence="10" id="KW-0285">Flavoprotein</keyword>
<dbReference type="Pfam" id="PF00970">
    <property type="entry name" value="FAD_binding_6"/>
    <property type="match status" value="1"/>
</dbReference>
<evidence type="ECO:0000256" key="6">
    <source>
        <dbReference type="ARBA" id="ARBA00014637"/>
    </source>
</evidence>
<evidence type="ECO:0000256" key="18">
    <source>
        <dbReference type="ARBA" id="ARBA00030024"/>
    </source>
</evidence>
<dbReference type="InterPro" id="IPR008333">
    <property type="entry name" value="Cbr1-like_FAD-bd_dom"/>
</dbReference>
<evidence type="ECO:0000256" key="14">
    <source>
        <dbReference type="ARBA" id="ARBA00023002"/>
    </source>
</evidence>
<dbReference type="Pfam" id="PF00175">
    <property type="entry name" value="NAD_binding_1"/>
    <property type="match status" value="1"/>
</dbReference>
<evidence type="ECO:0000256" key="21">
    <source>
        <dbReference type="ARBA" id="ARBA00048649"/>
    </source>
</evidence>
<protein>
    <recommendedName>
        <fullName evidence="6">Flavohemoprotein</fullName>
        <ecNumber evidence="5">1.14.12.17</ecNumber>
    </recommendedName>
    <alternativeName>
        <fullName evidence="19">Flavohemoglobin</fullName>
    </alternativeName>
    <alternativeName>
        <fullName evidence="18">Hemoglobin-like protein</fullName>
    </alternativeName>
    <alternativeName>
        <fullName evidence="20">Nitric oxide dioxygenase</fullName>
    </alternativeName>
</protein>
<comment type="similarity">
    <text evidence="3">In the C-terminal section; belongs to the flavoprotein pyridine nucleotide cytochrome reductase family.</text>
</comment>
<dbReference type="SUPFAM" id="SSF63380">
    <property type="entry name" value="Riboflavin synthase domain-like"/>
    <property type="match status" value="1"/>
</dbReference>
<dbReference type="NCBIfam" id="NF009805">
    <property type="entry name" value="PRK13289.1"/>
    <property type="match status" value="1"/>
</dbReference>
<dbReference type="EMBL" id="ATIB01000068">
    <property type="protein sequence ID" value="EQB00671.1"/>
    <property type="molecule type" value="Genomic_DNA"/>
</dbReference>
<dbReference type="SUPFAM" id="SSF52343">
    <property type="entry name" value="Ferredoxin reductase-like, C-terminal NADP-linked domain"/>
    <property type="match status" value="1"/>
</dbReference>
<keyword evidence="28" id="KW-1185">Reference proteome</keyword>
<dbReference type="InterPro" id="IPR012292">
    <property type="entry name" value="Globin/Proto"/>
</dbReference>
<evidence type="ECO:0000256" key="16">
    <source>
        <dbReference type="ARBA" id="ARBA00023027"/>
    </source>
</evidence>
<keyword evidence="8 23" id="KW-0349">Heme</keyword>
<evidence type="ECO:0000256" key="23">
    <source>
        <dbReference type="RuleBase" id="RU000356"/>
    </source>
</evidence>
<dbReference type="Gene3D" id="1.10.490.10">
    <property type="entry name" value="Globins"/>
    <property type="match status" value="1"/>
</dbReference>
<dbReference type="GO" id="GO:0009636">
    <property type="term" value="P:response to toxic substance"/>
    <property type="evidence" value="ECO:0007669"/>
    <property type="project" value="UniProtKB-KW"/>
</dbReference>
<evidence type="ECO:0000256" key="9">
    <source>
        <dbReference type="ARBA" id="ARBA00022621"/>
    </source>
</evidence>
<proteinExistence type="inferred from homology"/>
<feature type="region of interest" description="Disordered" evidence="24">
    <location>
        <begin position="1"/>
        <end position="23"/>
    </location>
</feature>
<evidence type="ECO:0000256" key="5">
    <source>
        <dbReference type="ARBA" id="ARBA00012229"/>
    </source>
</evidence>
<keyword evidence="9 23" id="KW-0561">Oxygen transport</keyword>
<evidence type="ECO:0000256" key="7">
    <source>
        <dbReference type="ARBA" id="ARBA00022575"/>
    </source>
</evidence>
<dbReference type="GO" id="GO:0071500">
    <property type="term" value="P:cellular response to nitrosative stress"/>
    <property type="evidence" value="ECO:0007669"/>
    <property type="project" value="TreeGrafter"/>
</dbReference>
<evidence type="ECO:0000256" key="4">
    <source>
        <dbReference type="ARBA" id="ARBA00008414"/>
    </source>
</evidence>
<dbReference type="PRINTS" id="PR00410">
    <property type="entry name" value="PHEHYDRXLASE"/>
</dbReference>
<evidence type="ECO:0000259" key="26">
    <source>
        <dbReference type="PROSITE" id="PS51384"/>
    </source>
</evidence>
<keyword evidence="13" id="KW-0521">NADP</keyword>
<dbReference type="PROSITE" id="PS01033">
    <property type="entry name" value="GLOBIN"/>
    <property type="match status" value="1"/>
</dbReference>
<feature type="domain" description="Globin" evidence="25">
    <location>
        <begin position="25"/>
        <end position="162"/>
    </location>
</feature>
<dbReference type="PANTHER" id="PTHR43396:SF3">
    <property type="entry name" value="FLAVOHEMOPROTEIN"/>
    <property type="match status" value="1"/>
</dbReference>
<keyword evidence="14" id="KW-0560">Oxidoreductase</keyword>
<dbReference type="GO" id="GO:0008941">
    <property type="term" value="F:nitric oxide dioxygenase NAD(P)H activity"/>
    <property type="evidence" value="ECO:0007669"/>
    <property type="project" value="UniProtKB-EC"/>
</dbReference>
<comment type="similarity">
    <text evidence="4">Belongs to the globin family. Two-domain flavohemoproteins subfamily.</text>
</comment>
<evidence type="ECO:0000256" key="3">
    <source>
        <dbReference type="ARBA" id="ARBA00006401"/>
    </source>
</evidence>
<comment type="catalytic activity">
    <reaction evidence="22">
        <text>2 nitric oxide + NADPH + 2 O2 = 2 nitrate + NADP(+) + H(+)</text>
        <dbReference type="Rhea" id="RHEA:19465"/>
        <dbReference type="ChEBI" id="CHEBI:15378"/>
        <dbReference type="ChEBI" id="CHEBI:15379"/>
        <dbReference type="ChEBI" id="CHEBI:16480"/>
        <dbReference type="ChEBI" id="CHEBI:17632"/>
        <dbReference type="ChEBI" id="CHEBI:57783"/>
        <dbReference type="ChEBI" id="CHEBI:58349"/>
        <dbReference type="EC" id="1.14.12.17"/>
    </reaction>
</comment>
<organism evidence="27 28">
    <name type="scientific">Sphingobium baderi LL03</name>
    <dbReference type="NCBI Taxonomy" id="1114964"/>
    <lineage>
        <taxon>Bacteria</taxon>
        <taxon>Pseudomonadati</taxon>
        <taxon>Pseudomonadota</taxon>
        <taxon>Alphaproteobacteria</taxon>
        <taxon>Sphingomonadales</taxon>
        <taxon>Sphingomonadaceae</taxon>
        <taxon>Sphingobium</taxon>
    </lineage>
</organism>
<evidence type="ECO:0000256" key="1">
    <source>
        <dbReference type="ARBA" id="ARBA00001970"/>
    </source>
</evidence>
<dbReference type="PATRIC" id="fig|1114964.3.peg.2356"/>
<comment type="cofactor">
    <cofactor evidence="2">
        <name>FAD</name>
        <dbReference type="ChEBI" id="CHEBI:57692"/>
    </cofactor>
</comment>
<gene>
    <name evidence="27" type="ORF">L485_12045</name>
</gene>
<sequence>MISRPAPDRRETRIPSNKEKFMSQPLSDQTIALVKATVPALEAHGLDIVHEMYSRMFQNPDIRDLFNQSHHGDAGSQPRALTGAILAYASNIDNLGALAPAVERIAQKHVGLQILPEHYPHVAEALLGAIKAVLGDAATDEILGAWGEAYWFLANILIAREQRVYTEQKDAAGGWNGWRDFRVEDVVRESSVINSFVLRPVDGGPVMRHKPGQYLTFWLEIPGHPPVKRNYSISAAANGETYRISVKREPQGLASGWLHDEAKPGTILKVAAPAGEFFLADHVERPVVLLSGGVGLTPMVAMLEALVQNGAEVPVHYIHGTHDRDTHAMRDHVRAVASHGQSIAITDFHQTPLEDETEGSDYDVAGIITDEWLVASTPVAQADYYICGPRPFLRHAVSTLSLAGVPSDRIHYEFFGPADELLAA</sequence>
<dbReference type="PANTHER" id="PTHR43396">
    <property type="entry name" value="FLAVOHEMOPROTEIN"/>
    <property type="match status" value="1"/>
</dbReference>
<dbReference type="InterPro" id="IPR001433">
    <property type="entry name" value="OxRdtase_FAD/NAD-bd"/>
</dbReference>
<dbReference type="GO" id="GO:0046872">
    <property type="term" value="F:metal ion binding"/>
    <property type="evidence" value="ECO:0007669"/>
    <property type="project" value="UniProtKB-KW"/>
</dbReference>
<evidence type="ECO:0000256" key="8">
    <source>
        <dbReference type="ARBA" id="ARBA00022617"/>
    </source>
</evidence>
<evidence type="ECO:0000256" key="22">
    <source>
        <dbReference type="ARBA" id="ARBA00049433"/>
    </source>
</evidence>
<evidence type="ECO:0000256" key="19">
    <source>
        <dbReference type="ARBA" id="ARBA00030929"/>
    </source>
</evidence>
<name>T0GA81_9SPHN</name>
<evidence type="ECO:0000256" key="15">
    <source>
        <dbReference type="ARBA" id="ARBA00023004"/>
    </source>
</evidence>
<dbReference type="Pfam" id="PF00042">
    <property type="entry name" value="Globin"/>
    <property type="match status" value="1"/>
</dbReference>
<evidence type="ECO:0000256" key="20">
    <source>
        <dbReference type="ARBA" id="ARBA00033187"/>
    </source>
</evidence>
<dbReference type="eggNOG" id="COG1017">
    <property type="taxonomic scope" value="Bacteria"/>
</dbReference>
<dbReference type="GO" id="GO:0005344">
    <property type="term" value="F:oxygen carrier activity"/>
    <property type="evidence" value="ECO:0007669"/>
    <property type="project" value="UniProtKB-KW"/>
</dbReference>
<feature type="compositionally biased region" description="Basic and acidic residues" evidence="24">
    <location>
        <begin position="1"/>
        <end position="21"/>
    </location>
</feature>